<evidence type="ECO:0000313" key="2">
    <source>
        <dbReference type="EMBL" id="MCE4537301.1"/>
    </source>
</evidence>
<protein>
    <submittedName>
        <fullName evidence="2">AsmA family protein</fullName>
    </submittedName>
</protein>
<dbReference type="Proteomes" id="UP001201463">
    <property type="component" value="Unassembled WGS sequence"/>
</dbReference>
<dbReference type="EMBL" id="JAJTWT010000003">
    <property type="protein sequence ID" value="MCE4537301.1"/>
    <property type="molecule type" value="Genomic_DNA"/>
</dbReference>
<gene>
    <name evidence="2" type="ORF">LXT12_08565</name>
</gene>
<feature type="domain" description="AsmA" evidence="1">
    <location>
        <begin position="366"/>
        <end position="522"/>
    </location>
</feature>
<sequence length="630" mass="66827">MKRVVLLTGAIVLGSLAVVAALDFAGWPGLAPWLAARSGFGLAVDDGSRLHLLFRPRLEAPRLTVQAPQGQPLAEARAVRLDWHWGDIWDWRHGAPLRLRLVQADTLWLNWLRDAAGRTPWPLQPAGGQHQPTPVPQIDHLVIRQGSAHLDDAPLQLAGDARFATQADGHWQAELKGRLRGQVLALDAQASAGLALLSPPEGGAPPVQLHVELSQGPQHLSFQGTAASLLDARALDGQLQVRGSSLAAVGRPFGVTLPHTPPFDLAGRLRHASGVWQLDDVRARIGRSRLGGDFAFDTRPARANLSGVLRGGPLRLADLGPVVGTDTPPSRPGRLLPDRPIDIPSLNAMDAHVGIALSQLDLGAASLAPLSPVNASLVLEGGVLNLTHINAGIAGGEVAGDVKLDARAAPPLWQARLGVAGMAIEQWFKPQVRGLAASPLTGRLRADLDVQGRGRSTAELLGHLDGPVRLRVENGSLSHLLTEAMGLDVAQGLGMLIKGDDNLKLNCARLDGRFVQGVLRPRTALLDNRDSRIDLDGRVNLADESLDLRLVAKPKDFSPLTLRAPVRLQGTLADPRFALEGRRLAGRGIAALALGALTPPAALLAFVDPGEDLPPVDCSLPPRGPDEAKR</sequence>
<dbReference type="PANTHER" id="PTHR30441:SF9">
    <property type="entry name" value="ASMA FAMILY PROTEIN YHJG"/>
    <property type="match status" value="1"/>
</dbReference>
<name>A0ABS8XEQ0_9BURK</name>
<reference evidence="2 3" key="1">
    <citation type="submission" date="2021-12" db="EMBL/GenBank/DDBJ databases">
        <title>Genome seq of p7.</title>
        <authorList>
            <person name="Seo T."/>
        </authorList>
    </citation>
    <scope>NUCLEOTIDE SEQUENCE [LARGE SCALE GENOMIC DNA]</scope>
    <source>
        <strain evidence="2 3">P7</strain>
    </source>
</reference>
<evidence type="ECO:0000259" key="1">
    <source>
        <dbReference type="Pfam" id="PF05170"/>
    </source>
</evidence>
<accession>A0ABS8XEQ0</accession>
<dbReference type="RefSeq" id="WP_233391138.1">
    <property type="nucleotide sequence ID" value="NZ_JAJTWT010000003.1"/>
</dbReference>
<dbReference type="Pfam" id="PF05170">
    <property type="entry name" value="AsmA"/>
    <property type="match status" value="1"/>
</dbReference>
<organism evidence="2 3">
    <name type="scientific">Pelomonas caseinilytica</name>
    <dbReference type="NCBI Taxonomy" id="2906763"/>
    <lineage>
        <taxon>Bacteria</taxon>
        <taxon>Pseudomonadati</taxon>
        <taxon>Pseudomonadota</taxon>
        <taxon>Betaproteobacteria</taxon>
        <taxon>Burkholderiales</taxon>
        <taxon>Sphaerotilaceae</taxon>
        <taxon>Roseateles</taxon>
    </lineage>
</organism>
<dbReference type="InterPro" id="IPR052894">
    <property type="entry name" value="AsmA-related"/>
</dbReference>
<dbReference type="PANTHER" id="PTHR30441">
    <property type="entry name" value="DUF748 DOMAIN-CONTAINING PROTEIN"/>
    <property type="match status" value="1"/>
</dbReference>
<comment type="caution">
    <text evidence="2">The sequence shown here is derived from an EMBL/GenBank/DDBJ whole genome shotgun (WGS) entry which is preliminary data.</text>
</comment>
<keyword evidence="3" id="KW-1185">Reference proteome</keyword>
<proteinExistence type="predicted"/>
<dbReference type="InterPro" id="IPR007844">
    <property type="entry name" value="AsmA"/>
</dbReference>
<evidence type="ECO:0000313" key="3">
    <source>
        <dbReference type="Proteomes" id="UP001201463"/>
    </source>
</evidence>